<organism evidence="2 3">
    <name type="scientific">Flavimaribacter sediminis</name>
    <dbReference type="NCBI Taxonomy" id="2865987"/>
    <lineage>
        <taxon>Bacteria</taxon>
        <taxon>Pseudomonadati</taxon>
        <taxon>Pseudomonadota</taxon>
        <taxon>Alphaproteobacteria</taxon>
        <taxon>Hyphomicrobiales</taxon>
        <taxon>Rhizobiaceae</taxon>
        <taxon>Flavimaribacter</taxon>
    </lineage>
</organism>
<feature type="signal peptide" evidence="1">
    <location>
        <begin position="1"/>
        <end position="25"/>
    </location>
</feature>
<dbReference type="AlphaFoldDB" id="A0AAE3CZP0"/>
<keyword evidence="1" id="KW-0732">Signal</keyword>
<sequence length="267" mass="28163">MIRPGVLQIASLFFAVQICFGAVEAADLVAPEPPVVEAVSVESPWSGQLAIYGWLPWMSGDAGINSLPPVSFSLDPSDILNALDMTIQATGDISYDRFGLFGDIVYMKISGSNATSVGPLVASADLGVAMTVGTLAGAYEFYKDDTTSLKALAGARYWSVDTTLSLALIPIGATSGSETISWWDPVVGLRGRKQLTDKIYVTATGLIGGFGVGSEFMWDVFGGIGYEFNDHLAITAGWRGMGVDYSDGGDIVDMTSQGPLIGVGFRF</sequence>
<evidence type="ECO:0000313" key="2">
    <source>
        <dbReference type="EMBL" id="MBW8636879.1"/>
    </source>
</evidence>
<feature type="chain" id="PRO_5042130502" description="Outer membrane protein beta-barrel domain-containing protein" evidence="1">
    <location>
        <begin position="26"/>
        <end position="267"/>
    </location>
</feature>
<proteinExistence type="predicted"/>
<dbReference type="EMBL" id="JAICBX010000001">
    <property type="protein sequence ID" value="MBW8636879.1"/>
    <property type="molecule type" value="Genomic_DNA"/>
</dbReference>
<evidence type="ECO:0008006" key="4">
    <source>
        <dbReference type="Google" id="ProtNLM"/>
    </source>
</evidence>
<reference evidence="2" key="1">
    <citation type="submission" date="2021-08" db="EMBL/GenBank/DDBJ databases">
        <title>Hoeflea bacterium WL0058 sp. nov., isolated from the sediment.</title>
        <authorList>
            <person name="Wang L."/>
            <person name="Zhang D."/>
        </authorList>
    </citation>
    <scope>NUCLEOTIDE SEQUENCE</scope>
    <source>
        <strain evidence="2">WL0058</strain>
    </source>
</reference>
<name>A0AAE3CZP0_9HYPH</name>
<keyword evidence="3" id="KW-1185">Reference proteome</keyword>
<dbReference type="Proteomes" id="UP001196509">
    <property type="component" value="Unassembled WGS sequence"/>
</dbReference>
<dbReference type="InterPro" id="IPR011250">
    <property type="entry name" value="OMP/PagP_B-barrel"/>
</dbReference>
<protein>
    <recommendedName>
        <fullName evidence="4">Outer membrane protein beta-barrel domain-containing protein</fullName>
    </recommendedName>
</protein>
<comment type="caution">
    <text evidence="2">The sequence shown here is derived from an EMBL/GenBank/DDBJ whole genome shotgun (WGS) entry which is preliminary data.</text>
</comment>
<evidence type="ECO:0000256" key="1">
    <source>
        <dbReference type="SAM" id="SignalP"/>
    </source>
</evidence>
<evidence type="ECO:0000313" key="3">
    <source>
        <dbReference type="Proteomes" id="UP001196509"/>
    </source>
</evidence>
<gene>
    <name evidence="2" type="ORF">K1W69_06740</name>
</gene>
<dbReference type="RefSeq" id="WP_220227524.1">
    <property type="nucleotide sequence ID" value="NZ_JAICBX010000001.1"/>
</dbReference>
<dbReference type="SUPFAM" id="SSF56925">
    <property type="entry name" value="OMPA-like"/>
    <property type="match status" value="1"/>
</dbReference>
<accession>A0AAE3CZP0</accession>